<name>A0ABD3HVX3_9MARC</name>
<proteinExistence type="predicted"/>
<feature type="compositionally biased region" description="Basic and acidic residues" evidence="1">
    <location>
        <begin position="493"/>
        <end position="507"/>
    </location>
</feature>
<keyword evidence="3" id="KW-1185">Reference proteome</keyword>
<accession>A0ABD3HVX3</accession>
<evidence type="ECO:0008006" key="4">
    <source>
        <dbReference type="Google" id="ProtNLM"/>
    </source>
</evidence>
<organism evidence="2 3">
    <name type="scientific">Riccia sorocarpa</name>
    <dbReference type="NCBI Taxonomy" id="122646"/>
    <lineage>
        <taxon>Eukaryota</taxon>
        <taxon>Viridiplantae</taxon>
        <taxon>Streptophyta</taxon>
        <taxon>Embryophyta</taxon>
        <taxon>Marchantiophyta</taxon>
        <taxon>Marchantiopsida</taxon>
        <taxon>Marchantiidae</taxon>
        <taxon>Marchantiales</taxon>
        <taxon>Ricciaceae</taxon>
        <taxon>Riccia</taxon>
    </lineage>
</organism>
<dbReference type="EMBL" id="JBJQOH010000003">
    <property type="protein sequence ID" value="KAL3693499.1"/>
    <property type="molecule type" value="Genomic_DNA"/>
</dbReference>
<feature type="compositionally biased region" description="Low complexity" evidence="1">
    <location>
        <begin position="480"/>
        <end position="491"/>
    </location>
</feature>
<feature type="region of interest" description="Disordered" evidence="1">
    <location>
        <begin position="409"/>
        <end position="450"/>
    </location>
</feature>
<evidence type="ECO:0000313" key="2">
    <source>
        <dbReference type="EMBL" id="KAL3693499.1"/>
    </source>
</evidence>
<sequence>MNNATYGSYDDVFANGQTQDMVERHRRWLLLHDEGNGQHQMEVEKAGREQTRADADNPKLFGNHHEQDDFNTEDFPGDQDTHEEQLQNIPEDEGEGEEGSDDNGSEYESREPTYIERHQAWVDILDENLQATRKNPANKEASKDFDMDLGELLSAVEDIIETSDDKGDVATETLVLDTKLFAEGIRQLQNHSLVIHTVDLRVTMAYFERWAETTLHQLLGVNITNFCQLDPFCFHVTVDSARTHIFANSPLKMGNKMVFPLPWDTRFSTRDLKSRAVPVWLELYEVHPGLMTFGLNMLRKIGPIIYAAKNAETQRINIIRGCVLMDLSKPPATTTPGGGIPNGRIPVGNRPTGNAEALNPNREGQRDTTEATEDFRIVQRRRTKPKFFTPEIKKTMKVNNRYGVLDEATSAEGENEEHDDGRLEVNDPVAPGAAGASLDPSSSRGRATTICTHNKPELFIREIIDLTKTKETKGTSAVAPTTGEPGRTTGTKHLQDDREKSYPVLER</sequence>
<dbReference type="AlphaFoldDB" id="A0ABD3HVX3"/>
<feature type="region of interest" description="Disordered" evidence="1">
    <location>
        <begin position="351"/>
        <end position="370"/>
    </location>
</feature>
<protein>
    <recommendedName>
        <fullName evidence="4">DUF4283 domain-containing protein</fullName>
    </recommendedName>
</protein>
<feature type="compositionally biased region" description="Acidic residues" evidence="1">
    <location>
        <begin position="90"/>
        <end position="105"/>
    </location>
</feature>
<feature type="compositionally biased region" description="Basic and acidic residues" evidence="1">
    <location>
        <begin position="33"/>
        <end position="68"/>
    </location>
</feature>
<comment type="caution">
    <text evidence="2">The sequence shown here is derived from an EMBL/GenBank/DDBJ whole genome shotgun (WGS) entry which is preliminary data.</text>
</comment>
<gene>
    <name evidence="2" type="ORF">R1sor_007150</name>
</gene>
<evidence type="ECO:0000256" key="1">
    <source>
        <dbReference type="SAM" id="MobiDB-lite"/>
    </source>
</evidence>
<feature type="region of interest" description="Disordered" evidence="1">
    <location>
        <begin position="469"/>
        <end position="507"/>
    </location>
</feature>
<feature type="compositionally biased region" description="Polar residues" evidence="1">
    <location>
        <begin position="439"/>
        <end position="450"/>
    </location>
</feature>
<dbReference type="Proteomes" id="UP001633002">
    <property type="component" value="Unassembled WGS sequence"/>
</dbReference>
<feature type="region of interest" description="Disordered" evidence="1">
    <location>
        <begin position="33"/>
        <end position="110"/>
    </location>
</feature>
<reference evidence="2 3" key="1">
    <citation type="submission" date="2024-09" db="EMBL/GenBank/DDBJ databases">
        <title>Chromosome-scale assembly of Riccia sorocarpa.</title>
        <authorList>
            <person name="Paukszto L."/>
        </authorList>
    </citation>
    <scope>NUCLEOTIDE SEQUENCE [LARGE SCALE GENOMIC DNA]</scope>
    <source>
        <strain evidence="2">LP-2024</strain>
        <tissue evidence="2">Aerial parts of the thallus</tissue>
    </source>
</reference>
<evidence type="ECO:0000313" key="3">
    <source>
        <dbReference type="Proteomes" id="UP001633002"/>
    </source>
</evidence>